<dbReference type="SUPFAM" id="SSF55811">
    <property type="entry name" value="Nudix"/>
    <property type="match status" value="1"/>
</dbReference>
<keyword evidence="3" id="KW-1185">Reference proteome</keyword>
<protein>
    <submittedName>
        <fullName evidence="2">NUDIX hydrolase</fullName>
    </submittedName>
</protein>
<dbReference type="PANTHER" id="PTHR43736:SF4">
    <property type="entry name" value="SLR1690 PROTEIN"/>
    <property type="match status" value="1"/>
</dbReference>
<dbReference type="PATRIC" id="fig|320787.5.peg.3592"/>
<proteinExistence type="predicted"/>
<dbReference type="InterPro" id="IPR036390">
    <property type="entry name" value="WH_DNA-bd_sf"/>
</dbReference>
<dbReference type="Gene3D" id="3.90.79.10">
    <property type="entry name" value="Nucleoside Triphosphate Pyrophosphohydrolase"/>
    <property type="match status" value="1"/>
</dbReference>
<dbReference type="Proteomes" id="UP000036520">
    <property type="component" value="Chromosome"/>
</dbReference>
<dbReference type="PANTHER" id="PTHR43736">
    <property type="entry name" value="ADP-RIBOSE PYROPHOSPHATASE"/>
    <property type="match status" value="1"/>
</dbReference>
<dbReference type="InterPro" id="IPR000086">
    <property type="entry name" value="NUDIX_hydrolase_dom"/>
</dbReference>
<evidence type="ECO:0000259" key="1">
    <source>
        <dbReference type="PROSITE" id="PS51462"/>
    </source>
</evidence>
<dbReference type="InterPro" id="IPR015797">
    <property type="entry name" value="NUDIX_hydrolase-like_dom_sf"/>
</dbReference>
<sequence>MFKYSSQTRVLVAVDCIIFGFDGVDYKLLMVNRGFSPEKEKWSLMGGFLKPNESLDESANRILKELTGLENVFMEQMHAFSNPKRDPVERVVGVVYMALIDIKKYQKQTNDEFQARWFQMDQIPKLIFDHQEMVEMAFSRLRSKAAFHPILFELLPEKFTLPKLQTLYEKLFATKIDKRNFTRKLLSSKIIQKIEEKDKTASKKGAFYYTLNASNYKENFQRTLNLIPKSEIPSLIE</sequence>
<dbReference type="KEGG" id="camu:CA2015_3290"/>
<gene>
    <name evidence="2" type="ORF">CA2015_3290</name>
</gene>
<dbReference type="EMBL" id="CP012040">
    <property type="protein sequence ID" value="AKP52682.1"/>
    <property type="molecule type" value="Genomic_DNA"/>
</dbReference>
<dbReference type="PROSITE" id="PS51462">
    <property type="entry name" value="NUDIX"/>
    <property type="match status" value="1"/>
</dbReference>
<dbReference type="OrthoDB" id="9786141at2"/>
<dbReference type="RefSeq" id="WP_048642873.1">
    <property type="nucleotide sequence ID" value="NZ_CAXBGM010000064.1"/>
</dbReference>
<name>A0A0H4PWC2_9BACT</name>
<keyword evidence="2" id="KW-0378">Hydrolase</keyword>
<reference evidence="2 3" key="1">
    <citation type="submission" date="2015-07" db="EMBL/GenBank/DDBJ databases">
        <authorList>
            <person name="Kim K.M."/>
        </authorList>
    </citation>
    <scope>NUCLEOTIDE SEQUENCE [LARGE SCALE GENOMIC DNA]</scope>
    <source>
        <strain evidence="2 3">KCTC 12363</strain>
    </source>
</reference>
<dbReference type="AlphaFoldDB" id="A0A0H4PWC2"/>
<dbReference type="Pfam" id="PF00293">
    <property type="entry name" value="NUDIX"/>
    <property type="match status" value="1"/>
</dbReference>
<dbReference type="GO" id="GO:0016787">
    <property type="term" value="F:hydrolase activity"/>
    <property type="evidence" value="ECO:0007669"/>
    <property type="project" value="UniProtKB-KW"/>
</dbReference>
<feature type="domain" description="Nudix hydrolase" evidence="1">
    <location>
        <begin position="9"/>
        <end position="141"/>
    </location>
</feature>
<organism evidence="2 3">
    <name type="scientific">Cyclobacterium amurskyense</name>
    <dbReference type="NCBI Taxonomy" id="320787"/>
    <lineage>
        <taxon>Bacteria</taxon>
        <taxon>Pseudomonadati</taxon>
        <taxon>Bacteroidota</taxon>
        <taxon>Cytophagia</taxon>
        <taxon>Cytophagales</taxon>
        <taxon>Cyclobacteriaceae</taxon>
        <taxon>Cyclobacterium</taxon>
    </lineage>
</organism>
<dbReference type="Gene3D" id="1.10.10.10">
    <property type="entry name" value="Winged helix-like DNA-binding domain superfamily/Winged helix DNA-binding domain"/>
    <property type="match status" value="1"/>
</dbReference>
<evidence type="ECO:0000313" key="3">
    <source>
        <dbReference type="Proteomes" id="UP000036520"/>
    </source>
</evidence>
<evidence type="ECO:0000313" key="2">
    <source>
        <dbReference type="EMBL" id="AKP52682.1"/>
    </source>
</evidence>
<dbReference type="CDD" id="cd18873">
    <property type="entry name" value="NUDIX_NadM_like"/>
    <property type="match status" value="1"/>
</dbReference>
<dbReference type="SUPFAM" id="SSF46785">
    <property type="entry name" value="Winged helix' DNA-binding domain"/>
    <property type="match status" value="1"/>
</dbReference>
<dbReference type="InterPro" id="IPR054105">
    <property type="entry name" value="WHD_NrtR"/>
</dbReference>
<accession>A0A0H4PWC2</accession>
<dbReference type="Pfam" id="PF21906">
    <property type="entry name" value="WHD_NrtR"/>
    <property type="match status" value="1"/>
</dbReference>
<dbReference type="InterPro" id="IPR036388">
    <property type="entry name" value="WH-like_DNA-bd_sf"/>
</dbReference>